<dbReference type="PANTHER" id="PTHR22966">
    <property type="entry name" value="2-AMINOETHANETHIOL DIOXYGENASE"/>
    <property type="match status" value="1"/>
</dbReference>
<dbReference type="CDD" id="cd20289">
    <property type="entry name" value="cupin_ADO"/>
    <property type="match status" value="1"/>
</dbReference>
<comment type="catalytic activity">
    <reaction evidence="7">
        <text>L-cysteine + O2 = 3-sulfino-L-alanine + H(+)</text>
        <dbReference type="Rhea" id="RHEA:20441"/>
        <dbReference type="ChEBI" id="CHEBI:15378"/>
        <dbReference type="ChEBI" id="CHEBI:15379"/>
        <dbReference type="ChEBI" id="CHEBI:35235"/>
        <dbReference type="ChEBI" id="CHEBI:61085"/>
        <dbReference type="EC" id="1.13.11.20"/>
    </reaction>
    <physiologicalReaction direction="left-to-right" evidence="7">
        <dbReference type="Rhea" id="RHEA:20442"/>
    </physiologicalReaction>
</comment>
<dbReference type="Gene3D" id="2.60.120.10">
    <property type="entry name" value="Jelly Rolls"/>
    <property type="match status" value="1"/>
</dbReference>
<dbReference type="InterPro" id="IPR014710">
    <property type="entry name" value="RmlC-like_jellyroll"/>
</dbReference>
<evidence type="ECO:0000256" key="5">
    <source>
        <dbReference type="ARBA" id="ARBA00023002"/>
    </source>
</evidence>
<evidence type="ECO:0000256" key="2">
    <source>
        <dbReference type="ARBA" id="ARBA00006622"/>
    </source>
</evidence>
<accession>A0AAV6XB69</accession>
<dbReference type="Pfam" id="PF07847">
    <property type="entry name" value="PCO_ADO"/>
    <property type="match status" value="1"/>
</dbReference>
<keyword evidence="10" id="KW-1185">Reference proteome</keyword>
<proteinExistence type="inferred from homology"/>
<evidence type="ECO:0000256" key="3">
    <source>
        <dbReference type="ARBA" id="ARBA00013133"/>
    </source>
</evidence>
<dbReference type="GO" id="GO:0046872">
    <property type="term" value="F:metal ion binding"/>
    <property type="evidence" value="ECO:0007669"/>
    <property type="project" value="UniProtKB-KW"/>
</dbReference>
<dbReference type="AlphaFoldDB" id="A0AAV6XB69"/>
<dbReference type="InterPro" id="IPR012864">
    <property type="entry name" value="PCO/ADO"/>
</dbReference>
<evidence type="ECO:0000256" key="6">
    <source>
        <dbReference type="ARBA" id="ARBA00023004"/>
    </source>
</evidence>
<comment type="caution">
    <text evidence="9">The sequence shown here is derived from an EMBL/GenBank/DDBJ whole genome shotgun (WGS) entry which is preliminary data.</text>
</comment>
<evidence type="ECO:0000256" key="7">
    <source>
        <dbReference type="ARBA" id="ARBA00024284"/>
    </source>
</evidence>
<dbReference type="Proteomes" id="UP000826271">
    <property type="component" value="Unassembled WGS sequence"/>
</dbReference>
<keyword evidence="6" id="KW-0408">Iron</keyword>
<evidence type="ECO:0000256" key="8">
    <source>
        <dbReference type="SAM" id="MobiDB-lite"/>
    </source>
</evidence>
<dbReference type="EMBL" id="WHWC01000009">
    <property type="protein sequence ID" value="KAG8376418.1"/>
    <property type="molecule type" value="Genomic_DNA"/>
</dbReference>
<dbReference type="EC" id="1.13.11.20" evidence="3"/>
<feature type="region of interest" description="Disordered" evidence="8">
    <location>
        <begin position="8"/>
        <end position="29"/>
    </location>
</feature>
<sequence length="394" mass="43278">MLSCYSAVGTVPSSRAKPTAAPSSTLGPTTRKRAALILRDPPVPRIFGSSSIDENPQVTSTTATSIPLAPLDSIREGAAIDTTTIPSVPADLIQEEGDHVVAIAAINSSVAPFSEAADFEIKRSDKVGGVNKVIKKRCRRKVRIQLKRPVQVVSRTLQKLFDCCQQVFKGPGTVPCPADVQKMSHILDGMKPEDVGLSKDLQFFKPKSEVEGTPRVTSATIYKCENFELCIFFLPATAVIPLHNHPEMTVFSKLLLGTMHIKAYDWVDPLDSHHLMISPSKLRLAKMKANRMFTAPCDTSVLYPTSGGNIHEFTAITPCAVLDVIGPPYSKDDGRDCSAFYKDTQCNTLSDREEFRKVKDDECCYGWLEEIEIPKESEMDGIEYMGPQIINPTS</sequence>
<keyword evidence="4" id="KW-0479">Metal-binding</keyword>
<comment type="cofactor">
    <cofactor evidence="1">
        <name>Fe(2+)</name>
        <dbReference type="ChEBI" id="CHEBI:29033"/>
    </cofactor>
</comment>
<keyword evidence="5" id="KW-0560">Oxidoreductase</keyword>
<evidence type="ECO:0000313" key="9">
    <source>
        <dbReference type="EMBL" id="KAG8376418.1"/>
    </source>
</evidence>
<reference evidence="9" key="1">
    <citation type="submission" date="2019-10" db="EMBL/GenBank/DDBJ databases">
        <authorList>
            <person name="Zhang R."/>
            <person name="Pan Y."/>
            <person name="Wang J."/>
            <person name="Ma R."/>
            <person name="Yu S."/>
        </authorList>
    </citation>
    <scope>NUCLEOTIDE SEQUENCE</scope>
    <source>
        <strain evidence="9">LA-IB0</strain>
        <tissue evidence="9">Leaf</tissue>
    </source>
</reference>
<gene>
    <name evidence="9" type="ORF">BUALT_Bualt09G0061400</name>
</gene>
<organism evidence="9 10">
    <name type="scientific">Buddleja alternifolia</name>
    <dbReference type="NCBI Taxonomy" id="168488"/>
    <lineage>
        <taxon>Eukaryota</taxon>
        <taxon>Viridiplantae</taxon>
        <taxon>Streptophyta</taxon>
        <taxon>Embryophyta</taxon>
        <taxon>Tracheophyta</taxon>
        <taxon>Spermatophyta</taxon>
        <taxon>Magnoliopsida</taxon>
        <taxon>eudicotyledons</taxon>
        <taxon>Gunneridae</taxon>
        <taxon>Pentapetalae</taxon>
        <taxon>asterids</taxon>
        <taxon>lamiids</taxon>
        <taxon>Lamiales</taxon>
        <taxon>Scrophulariaceae</taxon>
        <taxon>Buddlejeae</taxon>
        <taxon>Buddleja</taxon>
    </lineage>
</organism>
<dbReference type="GO" id="GO:0070483">
    <property type="term" value="P:detection of hypoxia"/>
    <property type="evidence" value="ECO:0007669"/>
    <property type="project" value="UniProtKB-ARBA"/>
</dbReference>
<evidence type="ECO:0000313" key="10">
    <source>
        <dbReference type="Proteomes" id="UP000826271"/>
    </source>
</evidence>
<protein>
    <recommendedName>
        <fullName evidence="3">cysteine dioxygenase</fullName>
        <ecNumber evidence="3">1.13.11.20</ecNumber>
    </recommendedName>
</protein>
<dbReference type="SUPFAM" id="SSF51182">
    <property type="entry name" value="RmlC-like cupins"/>
    <property type="match status" value="1"/>
</dbReference>
<evidence type="ECO:0000256" key="4">
    <source>
        <dbReference type="ARBA" id="ARBA00022723"/>
    </source>
</evidence>
<comment type="similarity">
    <text evidence="2">Belongs to the cysteine dioxygenase family.</text>
</comment>
<name>A0AAV6XB69_9LAMI</name>
<dbReference type="InterPro" id="IPR011051">
    <property type="entry name" value="RmlC_Cupin_sf"/>
</dbReference>
<dbReference type="PANTHER" id="PTHR22966:SF63">
    <property type="entry name" value="CYSTEINE DIOXYGENASE"/>
    <property type="match status" value="1"/>
</dbReference>
<dbReference type="GO" id="GO:0017172">
    <property type="term" value="F:cysteine dioxygenase activity"/>
    <property type="evidence" value="ECO:0007669"/>
    <property type="project" value="UniProtKB-EC"/>
</dbReference>
<evidence type="ECO:0000256" key="1">
    <source>
        <dbReference type="ARBA" id="ARBA00001954"/>
    </source>
</evidence>